<dbReference type="InterPro" id="IPR011460">
    <property type="entry name" value="Lcl_C"/>
</dbReference>
<evidence type="ECO:0000259" key="1">
    <source>
        <dbReference type="Pfam" id="PF07603"/>
    </source>
</evidence>
<dbReference type="EMBL" id="UOFB01000373">
    <property type="protein sequence ID" value="VAW49704.1"/>
    <property type="molecule type" value="Genomic_DNA"/>
</dbReference>
<reference evidence="2" key="1">
    <citation type="submission" date="2018-06" db="EMBL/GenBank/DDBJ databases">
        <authorList>
            <person name="Zhirakovskaya E."/>
        </authorList>
    </citation>
    <scope>NUCLEOTIDE SEQUENCE</scope>
</reference>
<accession>A0A3B0X1J8</accession>
<dbReference type="PANTHER" id="PTHR35812:SF1">
    <property type="entry name" value="LIPOPROTEIN"/>
    <property type="match status" value="1"/>
</dbReference>
<dbReference type="AlphaFoldDB" id="A0A3B0X1J8"/>
<sequence length="201" mass="22381">MNGLLKKAITFKQVLLSMSAGGLLLVSMQAMPQLCDTSSLASTPTHSFLITAEGTAFDRKTNLEWKVCAEGQTWSSGDCMGSASVHNWQQALDVPKVLNASEGYAEKSDWRLPNIKELATIIEHRCELPAINHSVFFKVMHEDDYANENTDNDREYWSASPTGSLNEASSWLVDFTMGDIESHARTFVRKVRLVRTVPKPD</sequence>
<feature type="domain" description="Lcl C-terminal" evidence="1">
    <location>
        <begin position="54"/>
        <end position="195"/>
    </location>
</feature>
<gene>
    <name evidence="2" type="ORF">MNBD_GAMMA04-1514</name>
</gene>
<protein>
    <recommendedName>
        <fullName evidence="1">Lcl C-terminal domain-containing protein</fullName>
    </recommendedName>
</protein>
<organism evidence="2">
    <name type="scientific">hydrothermal vent metagenome</name>
    <dbReference type="NCBI Taxonomy" id="652676"/>
    <lineage>
        <taxon>unclassified sequences</taxon>
        <taxon>metagenomes</taxon>
        <taxon>ecological metagenomes</taxon>
    </lineage>
</organism>
<proteinExistence type="predicted"/>
<dbReference type="Pfam" id="PF07603">
    <property type="entry name" value="Lcl_C"/>
    <property type="match status" value="1"/>
</dbReference>
<name>A0A3B0X1J8_9ZZZZ</name>
<evidence type="ECO:0000313" key="2">
    <source>
        <dbReference type="EMBL" id="VAW49704.1"/>
    </source>
</evidence>
<dbReference type="PANTHER" id="PTHR35812">
    <property type="entry name" value="LIPOPROTEIN"/>
    <property type="match status" value="1"/>
</dbReference>